<feature type="transmembrane region" description="Helical" evidence="1">
    <location>
        <begin position="79"/>
        <end position="97"/>
    </location>
</feature>
<dbReference type="AlphaFoldDB" id="A0A6N7SB97"/>
<accession>A0A6N7SB97</accession>
<comment type="caution">
    <text evidence="2">The sequence shown here is derived from an EMBL/GenBank/DDBJ whole genome shotgun (WGS) entry which is preliminary data.</text>
</comment>
<gene>
    <name evidence="3" type="ORF">GKD88_16025</name>
    <name evidence="2" type="ORF">GKE08_16350</name>
</gene>
<reference evidence="4 5" key="1">
    <citation type="journal article" date="2019" name="Nat. Med.">
        <title>A library of human gut bacterial isolates paired with longitudinal multiomics data enables mechanistic microbiome research.</title>
        <authorList>
            <person name="Poyet M."/>
            <person name="Groussin M."/>
            <person name="Gibbons S.M."/>
            <person name="Avila-Pacheco J."/>
            <person name="Jiang X."/>
            <person name="Kearney S.M."/>
            <person name="Perrotta A.R."/>
            <person name="Berdy B."/>
            <person name="Zhao S."/>
            <person name="Lieberman T.D."/>
            <person name="Swanson P.K."/>
            <person name="Smith M."/>
            <person name="Roesemann S."/>
            <person name="Alexander J.E."/>
            <person name="Rich S.A."/>
            <person name="Livny J."/>
            <person name="Vlamakis H."/>
            <person name="Clish C."/>
            <person name="Bullock K."/>
            <person name="Deik A."/>
            <person name="Scott J."/>
            <person name="Pierce K.A."/>
            <person name="Xavier R.J."/>
            <person name="Alm E.J."/>
        </authorList>
    </citation>
    <scope>NUCLEOTIDE SEQUENCE [LARGE SCALE GENOMIC DNA]</scope>
    <source>
        <strain evidence="2 4">BIOML-A4</strain>
        <strain evidence="3 5">BIOML-A5</strain>
    </source>
</reference>
<protein>
    <submittedName>
        <fullName evidence="2">Uncharacterized protein</fullName>
    </submittedName>
</protein>
<evidence type="ECO:0000313" key="2">
    <source>
        <dbReference type="EMBL" id="MSA90905.1"/>
    </source>
</evidence>
<dbReference type="RefSeq" id="WP_154240333.1">
    <property type="nucleotide sequence ID" value="NZ_AP031450.1"/>
</dbReference>
<sequence length="107" mass="11663">MRIQVHLPYLLLMLLNFTLLPLLIRNTGMAMVMMLVGMPLITLIIAAAHARKAGAVTAFALVTGLLFLPAIFLFFNESAWIYCPAYALIALLGGGLGKRRTSISESE</sequence>
<keyword evidence="1" id="KW-0812">Transmembrane</keyword>
<evidence type="ECO:0000256" key="1">
    <source>
        <dbReference type="SAM" id="Phobius"/>
    </source>
</evidence>
<organism evidence="2 4">
    <name type="scientific">Holdemania massiliensis</name>
    <dbReference type="NCBI Taxonomy" id="1468449"/>
    <lineage>
        <taxon>Bacteria</taxon>
        <taxon>Bacillati</taxon>
        <taxon>Bacillota</taxon>
        <taxon>Erysipelotrichia</taxon>
        <taxon>Erysipelotrichales</taxon>
        <taxon>Erysipelotrichaceae</taxon>
        <taxon>Holdemania</taxon>
    </lineage>
</organism>
<proteinExistence type="predicted"/>
<dbReference type="Proteomes" id="UP000433575">
    <property type="component" value="Unassembled WGS sequence"/>
</dbReference>
<feature type="transmembrane region" description="Helical" evidence="1">
    <location>
        <begin position="7"/>
        <end position="24"/>
    </location>
</feature>
<name>A0A6N7SB97_9FIRM</name>
<feature type="transmembrane region" description="Helical" evidence="1">
    <location>
        <begin position="30"/>
        <end position="48"/>
    </location>
</feature>
<keyword evidence="1" id="KW-0472">Membrane</keyword>
<evidence type="ECO:0000313" key="4">
    <source>
        <dbReference type="Proteomes" id="UP000433575"/>
    </source>
</evidence>
<evidence type="ECO:0000313" key="5">
    <source>
        <dbReference type="Proteomes" id="UP000480929"/>
    </source>
</evidence>
<dbReference type="Proteomes" id="UP000480929">
    <property type="component" value="Unassembled WGS sequence"/>
</dbReference>
<dbReference type="EMBL" id="WKPJ01000037">
    <property type="protein sequence ID" value="MSA90905.1"/>
    <property type="molecule type" value="Genomic_DNA"/>
</dbReference>
<evidence type="ECO:0000313" key="3">
    <source>
        <dbReference type="EMBL" id="MSC34636.1"/>
    </source>
</evidence>
<dbReference type="EMBL" id="WKPI01000039">
    <property type="protein sequence ID" value="MSC34636.1"/>
    <property type="molecule type" value="Genomic_DNA"/>
</dbReference>
<feature type="transmembrane region" description="Helical" evidence="1">
    <location>
        <begin position="55"/>
        <end position="73"/>
    </location>
</feature>
<keyword evidence="5" id="KW-1185">Reference proteome</keyword>
<keyword evidence="1" id="KW-1133">Transmembrane helix</keyword>